<feature type="domain" description="Cell wall protein YJL171C/Tos1 C-terminal" evidence="9">
    <location>
        <begin position="104"/>
        <end position="337"/>
    </location>
</feature>
<accession>A0AAV5S2N8</accession>
<evidence type="ECO:0000313" key="11">
    <source>
        <dbReference type="EMBL" id="GMM58134.1"/>
    </source>
</evidence>
<sequence>MKSVSALLFASSVLVGTVVADSSLSGKIEFSGVGFDFPYNPISKIDDNKNTCNCELSKDQKWYSGINAPFSEPLAVHINGPTQLKKFAYYTSDHFVVGKNTSAGWKRGAYFDNTASSPVMENVTFLSHVGKDSNCFGKALTFFSQDVQKQEKVNTPPGKYLDVGSDVEYMIYSNITCPKSSINGGCGVYRSDTAAFYGFDGVTKMFLFEFTMPTDSMKGALNAPAIWLSGDSLARVTNGYDYQSNCSCLFQGCGELNVFSANATHMNSSIDTLQGANVRGNYSELFTGNIASGTYLRPVNNTVTGGVILDSEGNVITFINDSSSFDSDLTANAVNSMLDALPQLGNTDQLKAGNLTAPSSTSSKNAGSVMASTGGVWLYLFALLAATAHSVVGF</sequence>
<dbReference type="GO" id="GO:0042973">
    <property type="term" value="F:glucan endo-1,3-beta-D-glucosidase activity"/>
    <property type="evidence" value="ECO:0007669"/>
    <property type="project" value="UniProtKB-EC"/>
</dbReference>
<keyword evidence="4 8" id="KW-0732">Signal</keyword>
<evidence type="ECO:0000256" key="3">
    <source>
        <dbReference type="ARBA" id="ARBA00012780"/>
    </source>
</evidence>
<evidence type="ECO:0000256" key="7">
    <source>
        <dbReference type="ARBA" id="ARBA00023316"/>
    </source>
</evidence>
<keyword evidence="12" id="KW-1185">Reference proteome</keyword>
<protein>
    <recommendedName>
        <fullName evidence="3">glucan endo-1,3-beta-D-glucosidase</fullName>
        <ecNumber evidence="3">3.2.1.39</ecNumber>
    </recommendedName>
</protein>
<dbReference type="AlphaFoldDB" id="A0AAV5S2N8"/>
<evidence type="ECO:0000313" key="12">
    <source>
        <dbReference type="Proteomes" id="UP001377567"/>
    </source>
</evidence>
<evidence type="ECO:0000256" key="8">
    <source>
        <dbReference type="SAM" id="SignalP"/>
    </source>
</evidence>
<evidence type="ECO:0000256" key="6">
    <source>
        <dbReference type="ARBA" id="ARBA00023295"/>
    </source>
</evidence>
<comment type="caution">
    <text evidence="11">The sequence shown here is derived from an EMBL/GenBank/DDBJ whole genome shotgun (WGS) entry which is preliminary data.</text>
</comment>
<dbReference type="Pfam" id="PF10290">
    <property type="entry name" value="YJL171C_Tos1_N"/>
    <property type="match status" value="1"/>
</dbReference>
<dbReference type="PANTHER" id="PTHR31737:SF3">
    <property type="entry name" value="CELL WALL PROTEIN YJL171C"/>
    <property type="match status" value="1"/>
</dbReference>
<dbReference type="GO" id="GO:0009277">
    <property type="term" value="C:fungal-type cell wall"/>
    <property type="evidence" value="ECO:0007669"/>
    <property type="project" value="TreeGrafter"/>
</dbReference>
<dbReference type="InterPro" id="IPR018807">
    <property type="entry name" value="YJL171C/Tos1_N"/>
</dbReference>
<dbReference type="InterPro" id="IPR018805">
    <property type="entry name" value="YJL171C/Tos1_C"/>
</dbReference>
<name>A0AAV5S2N8_MAUHU</name>
<dbReference type="EC" id="3.2.1.39" evidence="3"/>
<evidence type="ECO:0000259" key="10">
    <source>
        <dbReference type="Pfam" id="PF10290"/>
    </source>
</evidence>
<dbReference type="Proteomes" id="UP001377567">
    <property type="component" value="Unassembled WGS sequence"/>
</dbReference>
<evidence type="ECO:0000259" key="9">
    <source>
        <dbReference type="Pfam" id="PF10287"/>
    </source>
</evidence>
<keyword evidence="7" id="KW-0961">Cell wall biogenesis/degradation</keyword>
<feature type="domain" description="Cell wall protein YJL171C/Tos1 N-terminal" evidence="10">
    <location>
        <begin position="27"/>
        <end position="92"/>
    </location>
</feature>
<comment type="catalytic activity">
    <reaction evidence="1">
        <text>Hydrolysis of (1-&gt;3)-beta-D-glucosidic linkages in (1-&gt;3)-beta-D-glucans.</text>
        <dbReference type="EC" id="3.2.1.39"/>
    </reaction>
</comment>
<dbReference type="Pfam" id="PF10287">
    <property type="entry name" value="YJL171C_Tos1_C"/>
    <property type="match status" value="1"/>
</dbReference>
<organism evidence="11 12">
    <name type="scientific">Maudiozyma humilis</name>
    <name type="common">Sour dough yeast</name>
    <name type="synonym">Kazachstania humilis</name>
    <dbReference type="NCBI Taxonomy" id="51915"/>
    <lineage>
        <taxon>Eukaryota</taxon>
        <taxon>Fungi</taxon>
        <taxon>Dikarya</taxon>
        <taxon>Ascomycota</taxon>
        <taxon>Saccharomycotina</taxon>
        <taxon>Saccharomycetes</taxon>
        <taxon>Saccharomycetales</taxon>
        <taxon>Saccharomycetaceae</taxon>
        <taxon>Maudiozyma</taxon>
    </lineage>
</organism>
<comment type="similarity">
    <text evidence="2">Belongs to the PGA52 family.</text>
</comment>
<proteinExistence type="inferred from homology"/>
<feature type="signal peptide" evidence="8">
    <location>
        <begin position="1"/>
        <end position="20"/>
    </location>
</feature>
<reference evidence="11 12" key="1">
    <citation type="journal article" date="2023" name="Elife">
        <title>Identification of key yeast species and microbe-microbe interactions impacting larval growth of Drosophila in the wild.</title>
        <authorList>
            <person name="Mure A."/>
            <person name="Sugiura Y."/>
            <person name="Maeda R."/>
            <person name="Honda K."/>
            <person name="Sakurai N."/>
            <person name="Takahashi Y."/>
            <person name="Watada M."/>
            <person name="Katoh T."/>
            <person name="Gotoh A."/>
            <person name="Gotoh Y."/>
            <person name="Taniguchi I."/>
            <person name="Nakamura K."/>
            <person name="Hayashi T."/>
            <person name="Katayama T."/>
            <person name="Uemura T."/>
            <person name="Hattori Y."/>
        </authorList>
    </citation>
    <scope>NUCLEOTIDE SEQUENCE [LARGE SCALE GENOMIC DNA]</scope>
    <source>
        <strain evidence="11 12">KH-74</strain>
    </source>
</reference>
<evidence type="ECO:0000256" key="4">
    <source>
        <dbReference type="ARBA" id="ARBA00022729"/>
    </source>
</evidence>
<dbReference type="PANTHER" id="PTHR31737">
    <property type="entry name" value="PROTEIN TOS1"/>
    <property type="match status" value="1"/>
</dbReference>
<evidence type="ECO:0000256" key="5">
    <source>
        <dbReference type="ARBA" id="ARBA00022801"/>
    </source>
</evidence>
<evidence type="ECO:0000256" key="2">
    <source>
        <dbReference type="ARBA" id="ARBA00006055"/>
    </source>
</evidence>
<keyword evidence="6" id="KW-0326">Glycosidase</keyword>
<evidence type="ECO:0000256" key="1">
    <source>
        <dbReference type="ARBA" id="ARBA00000382"/>
    </source>
</evidence>
<dbReference type="EMBL" id="BTGD01000020">
    <property type="protein sequence ID" value="GMM58134.1"/>
    <property type="molecule type" value="Genomic_DNA"/>
</dbReference>
<dbReference type="GO" id="GO:0071555">
    <property type="term" value="P:cell wall organization"/>
    <property type="evidence" value="ECO:0007669"/>
    <property type="project" value="UniProtKB-KW"/>
</dbReference>
<keyword evidence="5" id="KW-0378">Hydrolase</keyword>
<feature type="chain" id="PRO_5043730716" description="glucan endo-1,3-beta-D-glucosidase" evidence="8">
    <location>
        <begin position="21"/>
        <end position="394"/>
    </location>
</feature>
<gene>
    <name evidence="11" type="ORF">DAKH74_047500</name>
</gene>